<dbReference type="HOGENOM" id="CLU_1764761_0_0_0"/>
<evidence type="ECO:0008006" key="4">
    <source>
        <dbReference type="Google" id="ProtNLM"/>
    </source>
</evidence>
<feature type="transmembrane region" description="Helical" evidence="1">
    <location>
        <begin position="68"/>
        <end position="87"/>
    </location>
</feature>
<evidence type="ECO:0000256" key="1">
    <source>
        <dbReference type="SAM" id="Phobius"/>
    </source>
</evidence>
<keyword evidence="1" id="KW-1133">Transmembrane helix</keyword>
<keyword evidence="3" id="KW-1185">Reference proteome</keyword>
<keyword evidence="1" id="KW-0812">Transmembrane</keyword>
<proteinExistence type="predicted"/>
<reference evidence="2 3" key="1">
    <citation type="journal article" date="2005" name="Infect. Immun.">
        <title>Comparative genomic analysis of Chlamydia trachomatis oculotropic and genitotropic strains.</title>
        <authorList>
            <person name="Carlson J.H."/>
            <person name="Porcella S.F."/>
            <person name="McClarty G."/>
            <person name="Caldwell H.D."/>
        </authorList>
    </citation>
    <scope>NUCLEOTIDE SEQUENCE [LARGE SCALE GENOMIC DNA]</scope>
    <source>
        <strain evidence="3">ATCC VR-571B / DSM 19440 / HAR-13</strain>
    </source>
</reference>
<dbReference type="Proteomes" id="UP000002532">
    <property type="component" value="Chromosome"/>
</dbReference>
<keyword evidence="1" id="KW-0472">Membrane</keyword>
<dbReference type="KEGG" id="cta:CTA_0246"/>
<dbReference type="AlphaFoldDB" id="A0A0H2X0V0"/>
<dbReference type="EMBL" id="CP000051">
    <property type="protein sequence ID" value="AAX50484.1"/>
    <property type="molecule type" value="Genomic_DNA"/>
</dbReference>
<name>A0A0H2X0V0_CHLTA</name>
<sequence length="147" mass="15943">MSFVGDSVPLRSYMPEAPLVDSASKARVSCCSERIAVLALGILSILFIVTGAALFIGAGWTTLPMIDVVVTLVVFGSVMLGAVLTRISSYGGEPKKVSLDRFVLENDRQGFLDKQRLADISKEEIALAKQQIEEEKEAILHSIFPND</sequence>
<accession>A0A0H2X0V0</accession>
<gene>
    <name evidence="2" type="ordered locus">CTA_0246</name>
</gene>
<evidence type="ECO:0000313" key="3">
    <source>
        <dbReference type="Proteomes" id="UP000002532"/>
    </source>
</evidence>
<dbReference type="RefSeq" id="WP_011324650.1">
    <property type="nucleotide sequence ID" value="NC_007429.1"/>
</dbReference>
<protein>
    <recommendedName>
        <fullName evidence="4">Candidate inclusion membrane protein</fullName>
    </recommendedName>
</protein>
<evidence type="ECO:0000313" key="2">
    <source>
        <dbReference type="EMBL" id="AAX50484.1"/>
    </source>
</evidence>
<organism evidence="2 3">
    <name type="scientific">Chlamydia trachomatis serovar A (strain ATCC VR-571B / DSM 19440 / HAR-13)</name>
    <dbReference type="NCBI Taxonomy" id="315277"/>
    <lineage>
        <taxon>Bacteria</taxon>
        <taxon>Pseudomonadati</taxon>
        <taxon>Chlamydiota</taxon>
        <taxon>Chlamydiia</taxon>
        <taxon>Chlamydiales</taxon>
        <taxon>Chlamydiaceae</taxon>
        <taxon>Chlamydia/Chlamydophila group</taxon>
        <taxon>Chlamydia</taxon>
    </lineage>
</organism>
<feature type="transmembrane region" description="Helical" evidence="1">
    <location>
        <begin position="35"/>
        <end position="56"/>
    </location>
</feature>